<dbReference type="Ensembl" id="ENSAPLT00000006138.2">
    <property type="protein sequence ID" value="ENSAPLP00000005507.2"/>
    <property type="gene ID" value="ENSAPLG00000005910.2"/>
</dbReference>
<dbReference type="InterPro" id="IPR002396">
    <property type="entry name" value="Selectin_superfamily"/>
</dbReference>
<dbReference type="Gene3D" id="2.10.70.10">
    <property type="entry name" value="Complement Module, domain 1"/>
    <property type="match status" value="6"/>
</dbReference>
<dbReference type="SMART" id="SM00032">
    <property type="entry name" value="CCP"/>
    <property type="match status" value="6"/>
</dbReference>
<keyword evidence="11" id="KW-0106">Calcium</keyword>
<accession>U3IE35</accession>
<evidence type="ECO:0000256" key="13">
    <source>
        <dbReference type="ARBA" id="ARBA00022989"/>
    </source>
</evidence>
<dbReference type="GeneTree" id="ENSGT00940000164633"/>
<feature type="disulfide bond" evidence="24">
    <location>
        <begin position="271"/>
        <end position="298"/>
    </location>
</feature>
<dbReference type="PROSITE" id="PS50026">
    <property type="entry name" value="EGF_3"/>
    <property type="match status" value="1"/>
</dbReference>
<dbReference type="PANTHER" id="PTHR19325">
    <property type="entry name" value="COMPLEMENT COMPONENT-RELATED SUSHI DOMAIN-CONTAINING"/>
    <property type="match status" value="1"/>
</dbReference>
<dbReference type="PROSITE" id="PS50041">
    <property type="entry name" value="C_TYPE_LECTIN_2"/>
    <property type="match status" value="1"/>
</dbReference>
<dbReference type="OMA" id="WNSTCDF"/>
<comment type="subunit">
    <text evidence="17">Interacts with SELPLG/PSGL1 and PODXL2 through the sialyl Lewis X epitope. SELPLG sulfation appears not to be required for this interaction.</text>
</comment>
<feature type="domain" description="C-type lectin" evidence="28">
    <location>
        <begin position="18"/>
        <end position="139"/>
    </location>
</feature>
<evidence type="ECO:0000256" key="1">
    <source>
        <dbReference type="ARBA" id="ARBA00004251"/>
    </source>
</evidence>
<dbReference type="SMART" id="SM00181">
    <property type="entry name" value="EGF"/>
    <property type="match status" value="2"/>
</dbReference>
<dbReference type="HOGENOM" id="CLU_020848_1_0_1"/>
<feature type="disulfide bond" evidence="24">
    <location>
        <begin position="516"/>
        <end position="543"/>
    </location>
</feature>
<feature type="domain" description="EGF-like" evidence="27">
    <location>
        <begin position="139"/>
        <end position="175"/>
    </location>
</feature>
<dbReference type="Pfam" id="PF00059">
    <property type="entry name" value="Lectin_C"/>
    <property type="match status" value="1"/>
</dbReference>
<feature type="domain" description="Sushi" evidence="29">
    <location>
        <begin position="178"/>
        <end position="238"/>
    </location>
</feature>
<keyword evidence="10" id="KW-0677">Repeat</keyword>
<evidence type="ECO:0000256" key="22">
    <source>
        <dbReference type="ARBA" id="ARBA00045695"/>
    </source>
</evidence>
<dbReference type="Pfam" id="PF00084">
    <property type="entry name" value="Sushi"/>
    <property type="match status" value="6"/>
</dbReference>
<keyword evidence="12" id="KW-0130">Cell adhesion</keyword>
<dbReference type="PROSITE" id="PS00615">
    <property type="entry name" value="C_TYPE_LECTIN_1"/>
    <property type="match status" value="1"/>
</dbReference>
<dbReference type="CDD" id="cd03592">
    <property type="entry name" value="CLECT_selectins_like"/>
    <property type="match status" value="1"/>
</dbReference>
<dbReference type="FunFam" id="2.10.70.10:FF:000001">
    <property type="entry name" value="Selectin P"/>
    <property type="match status" value="6"/>
</dbReference>
<evidence type="ECO:0000256" key="5">
    <source>
        <dbReference type="ARBA" id="ARBA00022659"/>
    </source>
</evidence>
<evidence type="ECO:0000256" key="12">
    <source>
        <dbReference type="ARBA" id="ARBA00022889"/>
    </source>
</evidence>
<evidence type="ECO:0000259" key="28">
    <source>
        <dbReference type="PROSITE" id="PS50041"/>
    </source>
</evidence>
<keyword evidence="9" id="KW-0430">Lectin</keyword>
<evidence type="ECO:0000256" key="6">
    <source>
        <dbReference type="ARBA" id="ARBA00022692"/>
    </source>
</evidence>
<keyword evidence="6 25" id="KW-0812">Transmembrane</keyword>
<comment type="similarity">
    <text evidence="2">Belongs to the selectin/LECAM family.</text>
</comment>
<evidence type="ECO:0000256" key="26">
    <source>
        <dbReference type="SAM" id="SignalP"/>
    </source>
</evidence>
<dbReference type="STRING" id="8840.ENSAPLP00000005507"/>
<evidence type="ECO:0000313" key="31">
    <source>
        <dbReference type="Proteomes" id="UP000016666"/>
    </source>
</evidence>
<dbReference type="GO" id="GO:0046872">
    <property type="term" value="F:metal ion binding"/>
    <property type="evidence" value="ECO:0007669"/>
    <property type="project" value="UniProtKB-KW"/>
</dbReference>
<reference evidence="30" key="3">
    <citation type="submission" date="2025-09" db="UniProtKB">
        <authorList>
            <consortium name="Ensembl"/>
        </authorList>
    </citation>
    <scope>IDENTIFICATION</scope>
</reference>
<feature type="disulfide bond" evidence="24">
    <location>
        <begin position="209"/>
        <end position="236"/>
    </location>
</feature>
<keyword evidence="4 23" id="KW-0245">EGF-like domain</keyword>
<keyword evidence="15 23" id="KW-1015">Disulfide bond</keyword>
<dbReference type="PANTHER" id="PTHR19325:SF493">
    <property type="entry name" value="E-SELECTIN"/>
    <property type="match status" value="1"/>
</dbReference>
<dbReference type="PROSITE" id="PS50923">
    <property type="entry name" value="SUSHI"/>
    <property type="match status" value="6"/>
</dbReference>
<evidence type="ECO:0000256" key="10">
    <source>
        <dbReference type="ARBA" id="ARBA00022737"/>
    </source>
</evidence>
<dbReference type="InterPro" id="IPR000436">
    <property type="entry name" value="Sushi_SCR_CCP_dom"/>
</dbReference>
<comment type="function">
    <text evidence="22">Cell-surface glycoprotein having a role in immunoadhesion. Mediates in the adhesion of blood neutrophils in cytokine-activated endothelium through interaction with SELPLG/PSGL1. May have a role in capillary morphogenesis.</text>
</comment>
<dbReference type="Proteomes" id="UP000016666">
    <property type="component" value="Chromosome 8"/>
</dbReference>
<dbReference type="InterPro" id="IPR050350">
    <property type="entry name" value="Compl-Cell_Adhes-Reg"/>
</dbReference>
<reference evidence="30" key="2">
    <citation type="submission" date="2025-08" db="UniProtKB">
        <authorList>
            <consortium name="Ensembl"/>
        </authorList>
    </citation>
    <scope>IDENTIFICATION</scope>
</reference>
<feature type="domain" description="Sushi" evidence="29">
    <location>
        <begin position="239"/>
        <end position="300"/>
    </location>
</feature>
<evidence type="ECO:0000256" key="24">
    <source>
        <dbReference type="PROSITE-ProRule" id="PRU00302"/>
    </source>
</evidence>
<feature type="transmembrane region" description="Helical" evidence="25">
    <location>
        <begin position="553"/>
        <end position="576"/>
    </location>
</feature>
<keyword evidence="3" id="KW-1003">Cell membrane</keyword>
<dbReference type="InterPro" id="IPR016187">
    <property type="entry name" value="CTDL_fold"/>
</dbReference>
<dbReference type="InterPro" id="IPR035976">
    <property type="entry name" value="Sushi/SCR/CCP_sf"/>
</dbReference>
<feature type="domain" description="Sushi" evidence="29">
    <location>
        <begin position="301"/>
        <end position="361"/>
    </location>
</feature>
<feature type="disulfide bond" evidence="24">
    <location>
        <begin position="455"/>
        <end position="482"/>
    </location>
</feature>
<evidence type="ECO:0000256" key="19">
    <source>
        <dbReference type="ARBA" id="ARBA00041401"/>
    </source>
</evidence>
<dbReference type="SMART" id="SM00034">
    <property type="entry name" value="CLECT"/>
    <property type="match status" value="1"/>
</dbReference>
<feature type="disulfide bond" evidence="24">
    <location>
        <begin position="364"/>
        <end position="407"/>
    </location>
</feature>
<evidence type="ECO:0000256" key="8">
    <source>
        <dbReference type="ARBA" id="ARBA00022729"/>
    </source>
</evidence>
<evidence type="ECO:0000259" key="27">
    <source>
        <dbReference type="PROSITE" id="PS50026"/>
    </source>
</evidence>
<evidence type="ECO:0000256" key="7">
    <source>
        <dbReference type="ARBA" id="ARBA00022723"/>
    </source>
</evidence>
<dbReference type="InterPro" id="IPR016186">
    <property type="entry name" value="C-type_lectin-like/link_sf"/>
</dbReference>
<dbReference type="FunFam" id="3.10.100.10:FF:000007">
    <property type="entry name" value="L-selectin"/>
    <property type="match status" value="1"/>
</dbReference>
<dbReference type="PROSITE" id="PS00022">
    <property type="entry name" value="EGF_1"/>
    <property type="match status" value="1"/>
</dbReference>
<dbReference type="CDD" id="cd00033">
    <property type="entry name" value="CCP"/>
    <property type="match status" value="6"/>
</dbReference>
<evidence type="ECO:0000256" key="3">
    <source>
        <dbReference type="ARBA" id="ARBA00022475"/>
    </source>
</evidence>
<keyword evidence="7" id="KW-0479">Metal-binding</keyword>
<evidence type="ECO:0000256" key="21">
    <source>
        <dbReference type="ARBA" id="ARBA00043124"/>
    </source>
</evidence>
<evidence type="ECO:0000256" key="18">
    <source>
        <dbReference type="ARBA" id="ARBA00040812"/>
    </source>
</evidence>
<dbReference type="SUPFAM" id="SSF56436">
    <property type="entry name" value="C-type lectin-like"/>
    <property type="match status" value="1"/>
</dbReference>
<feature type="chain" id="PRO_5021201963" description="E-selectin" evidence="26">
    <location>
        <begin position="20"/>
        <end position="608"/>
    </location>
</feature>
<proteinExistence type="inferred from homology"/>
<keyword evidence="5 24" id="KW-0768">Sushi</keyword>
<evidence type="ECO:0000256" key="20">
    <source>
        <dbReference type="ARBA" id="ARBA00042113"/>
    </source>
</evidence>
<dbReference type="AlphaFoldDB" id="U3IE35"/>
<evidence type="ECO:0000256" key="16">
    <source>
        <dbReference type="ARBA" id="ARBA00023180"/>
    </source>
</evidence>
<evidence type="ECO:0000256" key="4">
    <source>
        <dbReference type="ARBA" id="ARBA00022536"/>
    </source>
</evidence>
<keyword evidence="14 25" id="KW-0472">Membrane</keyword>
<evidence type="ECO:0000256" key="14">
    <source>
        <dbReference type="ARBA" id="ARBA00023136"/>
    </source>
</evidence>
<sequence length="608" mass="65691">MTCLWFLSLLAYGLTILEGVNCWIYIYSNTNKTYDDAEKWCRNHNAKLVAIQNKSINGYLNETLPHNPGYYWIGIRKINDKWTWVATNETLMEKDENWATGEPNGNGNEDCVEIYIKRDRDAGKWNDERCDKAKVALCYRASCNESTCSGNGQCNEGFNNYTCECNPGFYGRNCELAVTCPAPSIANGSVACSDPSANVTWGNNCTFTCEEGFILKGPDTLQCGSSGNWSEEQPSCEAVTCPALTPIANGSVNCSDPSANVTWGTNCTFTCEEGFVLKGQDTLQCGSSGNWTKEQPSCKAVTCPVPSIAHGSVNCSDPSVNVIWGTNCTFTCEEGFVLEGPDTLQCESSGNWTKEQPSCKAVTCPVPSIAHGSVNCSDPSVNVIWGTNCTFTCEEGFVLEGPDTLQCESSGNWTKEQPSCKAVTCPALTPIANGSVTCSHPSANVTWGNNCTFTCEEGFVLKGPDTLHCESSGNWTEEQPSCKAVTCPAPSIAHGSVNCSDPSANVTWGTNCTFTCEEGFVLKGQDTLQCGSSGNWTKEQPSCEASERPDVNYVYVGIAAISASVLTTAAFFLWLARRLRKKAKKFTPSSSCQSLTTEGSFQHVGRTV</sequence>
<keyword evidence="31" id="KW-1185">Reference proteome</keyword>
<feature type="disulfide bond" evidence="24">
    <location>
        <begin position="180"/>
        <end position="223"/>
    </location>
</feature>
<keyword evidence="8 26" id="KW-0732">Signal</keyword>
<dbReference type="InterPro" id="IPR000742">
    <property type="entry name" value="EGF"/>
</dbReference>
<dbReference type="GO" id="GO:0007155">
    <property type="term" value="P:cell adhesion"/>
    <property type="evidence" value="ECO:0007669"/>
    <property type="project" value="UniProtKB-KW"/>
</dbReference>
<feature type="disulfide bond" evidence="24">
    <location>
        <begin position="332"/>
        <end position="359"/>
    </location>
</feature>
<dbReference type="InterPro" id="IPR001304">
    <property type="entry name" value="C-type_lectin-like"/>
</dbReference>
<feature type="domain" description="Sushi" evidence="29">
    <location>
        <begin position="423"/>
        <end position="484"/>
    </location>
</feature>
<feature type="domain" description="Sushi" evidence="29">
    <location>
        <begin position="362"/>
        <end position="422"/>
    </location>
</feature>
<dbReference type="PROSITE" id="PS01186">
    <property type="entry name" value="EGF_2"/>
    <property type="match status" value="1"/>
</dbReference>
<feature type="domain" description="Sushi" evidence="29">
    <location>
        <begin position="485"/>
        <end position="545"/>
    </location>
</feature>
<evidence type="ECO:0000256" key="23">
    <source>
        <dbReference type="PROSITE-ProRule" id="PRU00076"/>
    </source>
</evidence>
<evidence type="ECO:0000256" key="9">
    <source>
        <dbReference type="ARBA" id="ARBA00022734"/>
    </source>
</evidence>
<feature type="disulfide bond" evidence="24">
    <location>
        <begin position="393"/>
        <end position="420"/>
    </location>
</feature>
<comment type="caution">
    <text evidence="23">Lacks conserved residue(s) required for the propagation of feature annotation.</text>
</comment>
<comment type="subcellular location">
    <subcellularLocation>
        <location evidence="1">Cell membrane</location>
        <topology evidence="1">Single-pass type I membrane protein</topology>
    </subcellularLocation>
</comment>
<dbReference type="CDD" id="cd00054">
    <property type="entry name" value="EGF_CA"/>
    <property type="match status" value="1"/>
</dbReference>
<dbReference type="Gene3D" id="3.10.100.10">
    <property type="entry name" value="Mannose-Binding Protein A, subunit A"/>
    <property type="match status" value="1"/>
</dbReference>
<evidence type="ECO:0000256" key="2">
    <source>
        <dbReference type="ARBA" id="ARBA00007360"/>
    </source>
</evidence>
<dbReference type="InterPro" id="IPR018378">
    <property type="entry name" value="C-type_lectin_CS"/>
</dbReference>
<evidence type="ECO:0000256" key="25">
    <source>
        <dbReference type="SAM" id="Phobius"/>
    </source>
</evidence>
<feature type="disulfide bond" evidence="24">
    <location>
        <begin position="487"/>
        <end position="530"/>
    </location>
</feature>
<keyword evidence="16" id="KW-0325">Glycoprotein</keyword>
<dbReference type="GO" id="GO:0005886">
    <property type="term" value="C:plasma membrane"/>
    <property type="evidence" value="ECO:0007669"/>
    <property type="project" value="UniProtKB-SubCell"/>
</dbReference>
<keyword evidence="13 25" id="KW-1133">Transmembrane helix</keyword>
<feature type="disulfide bond" evidence="23">
    <location>
        <begin position="165"/>
        <end position="174"/>
    </location>
</feature>
<reference evidence="30 31" key="1">
    <citation type="submission" date="2017-10" db="EMBL/GenBank/DDBJ databases">
        <title>A new Pekin duck reference genome.</title>
        <authorList>
            <person name="Hou Z.-C."/>
            <person name="Zhou Z.-K."/>
            <person name="Zhu F."/>
            <person name="Hou S.-S."/>
        </authorList>
    </citation>
    <scope>NUCLEOTIDE SEQUENCE [LARGE SCALE GENOMIC DNA]</scope>
</reference>
<dbReference type="GO" id="GO:0030246">
    <property type="term" value="F:carbohydrate binding"/>
    <property type="evidence" value="ECO:0007669"/>
    <property type="project" value="UniProtKB-KW"/>
</dbReference>
<organism evidence="30 31">
    <name type="scientific">Anas platyrhynchos platyrhynchos</name>
    <name type="common">Northern mallard</name>
    <dbReference type="NCBI Taxonomy" id="8840"/>
    <lineage>
        <taxon>Eukaryota</taxon>
        <taxon>Metazoa</taxon>
        <taxon>Chordata</taxon>
        <taxon>Craniata</taxon>
        <taxon>Vertebrata</taxon>
        <taxon>Euteleostomi</taxon>
        <taxon>Archelosauria</taxon>
        <taxon>Archosauria</taxon>
        <taxon>Dinosauria</taxon>
        <taxon>Saurischia</taxon>
        <taxon>Theropoda</taxon>
        <taxon>Coelurosauria</taxon>
        <taxon>Aves</taxon>
        <taxon>Neognathae</taxon>
        <taxon>Galloanserae</taxon>
        <taxon>Anseriformes</taxon>
        <taxon>Anatidae</taxon>
        <taxon>Anatinae</taxon>
        <taxon>Anas</taxon>
    </lineage>
</organism>
<evidence type="ECO:0000313" key="30">
    <source>
        <dbReference type="Ensembl" id="ENSAPLP00000005507.2"/>
    </source>
</evidence>
<feature type="disulfide bond" evidence="24">
    <location>
        <begin position="303"/>
        <end position="346"/>
    </location>
</feature>
<dbReference type="PRINTS" id="PR00343">
    <property type="entry name" value="SELECTIN"/>
</dbReference>
<evidence type="ECO:0000256" key="15">
    <source>
        <dbReference type="ARBA" id="ARBA00023157"/>
    </source>
</evidence>
<evidence type="ECO:0000256" key="17">
    <source>
        <dbReference type="ARBA" id="ARBA00038738"/>
    </source>
</evidence>
<feature type="signal peptide" evidence="26">
    <location>
        <begin position="1"/>
        <end position="19"/>
    </location>
</feature>
<dbReference type="SUPFAM" id="SSF57535">
    <property type="entry name" value="Complement control module/SCR domain"/>
    <property type="match status" value="6"/>
</dbReference>
<dbReference type="InterPro" id="IPR033991">
    <property type="entry name" value="Selectin_CTLD"/>
</dbReference>
<evidence type="ECO:0000259" key="29">
    <source>
        <dbReference type="PROSITE" id="PS50923"/>
    </source>
</evidence>
<protein>
    <recommendedName>
        <fullName evidence="18">E-selectin</fullName>
    </recommendedName>
    <alternativeName>
        <fullName evidence="19">CD62 antigen-like family member E</fullName>
    </alternativeName>
    <alternativeName>
        <fullName evidence="20">Endothelial leukocyte adhesion molecule 1</fullName>
    </alternativeName>
    <alternativeName>
        <fullName evidence="21">Leukocyte-endothelial cell adhesion molecule 2</fullName>
    </alternativeName>
</protein>
<name>U3IE35_ANAPP</name>
<evidence type="ECO:0000256" key="11">
    <source>
        <dbReference type="ARBA" id="ARBA00022837"/>
    </source>
</evidence>